<gene>
    <name evidence="1" type="ORF">QBC33DRAFT_41309</name>
</gene>
<evidence type="ECO:0000313" key="1">
    <source>
        <dbReference type="EMBL" id="KAK1768007.1"/>
    </source>
</evidence>
<name>A0AAJ0C3G9_9PEZI</name>
<keyword evidence="2" id="KW-1185">Reference proteome</keyword>
<dbReference type="Proteomes" id="UP001244011">
    <property type="component" value="Unassembled WGS sequence"/>
</dbReference>
<comment type="caution">
    <text evidence="1">The sequence shown here is derived from an EMBL/GenBank/DDBJ whole genome shotgun (WGS) entry which is preliminary data.</text>
</comment>
<protein>
    <submittedName>
        <fullName evidence="1">Uncharacterized protein</fullName>
    </submittedName>
</protein>
<proteinExistence type="predicted"/>
<dbReference type="EMBL" id="MU839006">
    <property type="protein sequence ID" value="KAK1768007.1"/>
    <property type="molecule type" value="Genomic_DNA"/>
</dbReference>
<dbReference type="RefSeq" id="XP_060284220.1">
    <property type="nucleotide sequence ID" value="XM_060424120.1"/>
</dbReference>
<dbReference type="AlphaFoldDB" id="A0AAJ0C3G9"/>
<sequence length="249" mass="27674">MGHTVRYGAAINPGGRASESIVTATTYRTSMPTGTADHGSVPDLPSAFIAKVPKYLEHFKHNVFRMPLNLNLVIETILDYSSQAPNLYSIDTEFARTRTIVWVTEVAISDIKSRRLVADYISPKEVYTKRGQPRRQASLAAARLAGRLSKDSVSTVYTVSDLAKQIEVIKVQTTDIFVENSNRKHADLDLGYAKSVLRAGGFNSEALLPVRRAYCVQIALKEVLSQVFQLSTWSQQLLYRILDPQSPPC</sequence>
<organism evidence="1 2">
    <name type="scientific">Phialemonium atrogriseum</name>
    <dbReference type="NCBI Taxonomy" id="1093897"/>
    <lineage>
        <taxon>Eukaryota</taxon>
        <taxon>Fungi</taxon>
        <taxon>Dikarya</taxon>
        <taxon>Ascomycota</taxon>
        <taxon>Pezizomycotina</taxon>
        <taxon>Sordariomycetes</taxon>
        <taxon>Sordariomycetidae</taxon>
        <taxon>Cephalothecales</taxon>
        <taxon>Cephalothecaceae</taxon>
        <taxon>Phialemonium</taxon>
    </lineage>
</organism>
<dbReference type="GeneID" id="85307307"/>
<reference evidence="1" key="1">
    <citation type="submission" date="2023-06" db="EMBL/GenBank/DDBJ databases">
        <title>Genome-scale phylogeny and comparative genomics of the fungal order Sordariales.</title>
        <authorList>
            <consortium name="Lawrence Berkeley National Laboratory"/>
            <person name="Hensen N."/>
            <person name="Bonometti L."/>
            <person name="Westerberg I."/>
            <person name="Brannstrom I.O."/>
            <person name="Guillou S."/>
            <person name="Cros-Aarteil S."/>
            <person name="Calhoun S."/>
            <person name="Haridas S."/>
            <person name="Kuo A."/>
            <person name="Mondo S."/>
            <person name="Pangilinan J."/>
            <person name="Riley R."/>
            <person name="Labutti K."/>
            <person name="Andreopoulos B."/>
            <person name="Lipzen A."/>
            <person name="Chen C."/>
            <person name="Yanf M."/>
            <person name="Daum C."/>
            <person name="Ng V."/>
            <person name="Clum A."/>
            <person name="Steindorff A."/>
            <person name="Ohm R."/>
            <person name="Martin F."/>
            <person name="Silar P."/>
            <person name="Natvig D."/>
            <person name="Lalanne C."/>
            <person name="Gautier V."/>
            <person name="Ament-Velasquez S.L."/>
            <person name="Kruys A."/>
            <person name="Hutchinson M.I."/>
            <person name="Powell A.J."/>
            <person name="Barry K."/>
            <person name="Miller A.N."/>
            <person name="Grigoriev I.V."/>
            <person name="Debuchy R."/>
            <person name="Gladieux P."/>
            <person name="Thoren M.H."/>
            <person name="Johannesson H."/>
        </authorList>
    </citation>
    <scope>NUCLEOTIDE SEQUENCE</scope>
    <source>
        <strain evidence="1">8032-3</strain>
    </source>
</reference>
<evidence type="ECO:0000313" key="2">
    <source>
        <dbReference type="Proteomes" id="UP001244011"/>
    </source>
</evidence>
<accession>A0AAJ0C3G9</accession>